<keyword evidence="1" id="KW-1133">Transmembrane helix</keyword>
<organism evidence="2 3">
    <name type="scientific">Pipistrellus nathusii</name>
    <name type="common">Nathusius' pipistrelle</name>
    <dbReference type="NCBI Taxonomy" id="59473"/>
    <lineage>
        <taxon>Eukaryota</taxon>
        <taxon>Metazoa</taxon>
        <taxon>Chordata</taxon>
        <taxon>Craniata</taxon>
        <taxon>Vertebrata</taxon>
        <taxon>Euteleostomi</taxon>
        <taxon>Mammalia</taxon>
        <taxon>Eutheria</taxon>
        <taxon>Laurasiatheria</taxon>
        <taxon>Chiroptera</taxon>
        <taxon>Yangochiroptera</taxon>
        <taxon>Vespertilionidae</taxon>
        <taxon>Pipistrellus</taxon>
    </lineage>
</organism>
<dbReference type="EMBL" id="OY882860">
    <property type="protein sequence ID" value="CAK6443507.1"/>
    <property type="molecule type" value="Genomic_DNA"/>
</dbReference>
<sequence>MSSLPVYKLVFFYMECHFTFIDDIFPSLLHTVYVMLIGRCVVSLLNIGYLFRFCLVDSAFLPGLPRRLFSLVLCLCGIITDLIMKMSSPAFDFSHQMLHIF</sequence>
<name>A0ABN9ZZ33_PIPNA</name>
<accession>A0ABN9ZZ33</accession>
<evidence type="ECO:0000313" key="3">
    <source>
        <dbReference type="Proteomes" id="UP001314169"/>
    </source>
</evidence>
<reference evidence="2" key="1">
    <citation type="submission" date="2023-12" db="EMBL/GenBank/DDBJ databases">
        <authorList>
            <person name="Brown T."/>
        </authorList>
    </citation>
    <scope>NUCLEOTIDE SEQUENCE</scope>
</reference>
<evidence type="ECO:0000256" key="1">
    <source>
        <dbReference type="SAM" id="Phobius"/>
    </source>
</evidence>
<dbReference type="Proteomes" id="UP001314169">
    <property type="component" value="Chromosome 3"/>
</dbReference>
<feature type="transmembrane region" description="Helical" evidence="1">
    <location>
        <begin position="67"/>
        <end position="84"/>
    </location>
</feature>
<proteinExistence type="predicted"/>
<feature type="transmembrane region" description="Helical" evidence="1">
    <location>
        <begin position="32"/>
        <end position="55"/>
    </location>
</feature>
<keyword evidence="1" id="KW-0812">Transmembrane</keyword>
<evidence type="ECO:0000313" key="2">
    <source>
        <dbReference type="EMBL" id="CAK6443507.1"/>
    </source>
</evidence>
<keyword evidence="1" id="KW-0472">Membrane</keyword>
<keyword evidence="3" id="KW-1185">Reference proteome</keyword>
<gene>
    <name evidence="2" type="ORF">MPIPNATIZW_LOCUS11813</name>
</gene>
<protein>
    <submittedName>
        <fullName evidence="2">Uncharacterized protein</fullName>
    </submittedName>
</protein>